<proteinExistence type="predicted"/>
<dbReference type="SUPFAM" id="SSF52402">
    <property type="entry name" value="Adenine nucleotide alpha hydrolases-like"/>
    <property type="match status" value="1"/>
</dbReference>
<dbReference type="Gene3D" id="3.40.50.620">
    <property type="entry name" value="HUPs"/>
    <property type="match status" value="1"/>
</dbReference>
<keyword evidence="2" id="KW-1185">Reference proteome</keyword>
<evidence type="ECO:0000313" key="2">
    <source>
        <dbReference type="Proteomes" id="UP000831485"/>
    </source>
</evidence>
<name>A0ABY4LI14_9BACT</name>
<organism evidence="1 2">
    <name type="scientific">Geomonas paludis</name>
    <dbReference type="NCBI Taxonomy" id="2740185"/>
    <lineage>
        <taxon>Bacteria</taxon>
        <taxon>Pseudomonadati</taxon>
        <taxon>Thermodesulfobacteriota</taxon>
        <taxon>Desulfuromonadia</taxon>
        <taxon>Geobacterales</taxon>
        <taxon>Geobacteraceae</taxon>
        <taxon>Geomonas</taxon>
    </lineage>
</organism>
<dbReference type="EMBL" id="CP096574">
    <property type="protein sequence ID" value="UPU37637.1"/>
    <property type="molecule type" value="Genomic_DNA"/>
</dbReference>
<protein>
    <submittedName>
        <fullName evidence="1">N-acetyl sugar amidotransferase</fullName>
    </submittedName>
</protein>
<dbReference type="NCBIfam" id="TIGR03573">
    <property type="entry name" value="WbuX"/>
    <property type="match status" value="1"/>
</dbReference>
<reference evidence="1" key="1">
    <citation type="submission" date="2022-04" db="EMBL/GenBank/DDBJ databases">
        <authorList>
            <person name="Liu G."/>
        </authorList>
    </citation>
    <scope>NUCLEOTIDE SEQUENCE</scope>
    <source>
        <strain evidence="1">RG22</strain>
    </source>
</reference>
<dbReference type="InterPro" id="IPR014729">
    <property type="entry name" value="Rossmann-like_a/b/a_fold"/>
</dbReference>
<accession>A0ABY4LI14</accession>
<sequence length="380" mass="43965">MTSNSSQKPHHVCTRCVMDTTDHEIIFDDAGVCNRCKEYETLLPRLLPKPQNRDRELRELVARIKEEGKGKEYDCLIGVSGGVDSTYVAYLVKNLGLRPLAVHLDNGWDTELAVSNIEKCMKALDIDLYTHVLDWDEFKDLQLAFLRASTPDSEFPTDHAIYALMIRKAAEIGTRYIISGVNLVTEGITGPKMTANAFDFKYIEGIHKRFGTRRLTGNFPRLTLANFIYYRLVRKQQLVYLLNYVDYNKKDAVELMKRELGWQPYTGKHHESVYTRFFQSYILPVKFGFDKRIMHLSALIMSGQMTREQALAELQKEVCAPELIREDKTYVAKKFGISEQELDDILAQPPRQNSEYPSSERTFLMRCYRLYQQRRTAAAQ</sequence>
<evidence type="ECO:0000313" key="1">
    <source>
        <dbReference type="EMBL" id="UPU37637.1"/>
    </source>
</evidence>
<gene>
    <name evidence="1" type="ORF">M1B72_08000</name>
</gene>
<dbReference type="InterPro" id="IPR020022">
    <property type="entry name" value="N-acetyl_sugar_amidoTrfase"/>
</dbReference>
<dbReference type="Proteomes" id="UP000831485">
    <property type="component" value="Chromosome"/>
</dbReference>
<dbReference type="RefSeq" id="WP_248647151.1">
    <property type="nucleotide sequence ID" value="NZ_CP096574.1"/>
</dbReference>